<protein>
    <submittedName>
        <fullName evidence="2">Uncharacterized protein</fullName>
    </submittedName>
</protein>
<proteinExistence type="predicted"/>
<accession>A0A1G2RDK7</accession>
<dbReference type="Proteomes" id="UP000178613">
    <property type="component" value="Unassembled WGS sequence"/>
</dbReference>
<organism evidence="2 3">
    <name type="scientific">Candidatus Wildermuthbacteria bacterium RIFCSPHIGHO2_02_FULL_49_9</name>
    <dbReference type="NCBI Taxonomy" id="1802456"/>
    <lineage>
        <taxon>Bacteria</taxon>
        <taxon>Candidatus Wildermuthiibacteriota</taxon>
    </lineage>
</organism>
<evidence type="ECO:0000256" key="1">
    <source>
        <dbReference type="SAM" id="MobiDB-lite"/>
    </source>
</evidence>
<feature type="region of interest" description="Disordered" evidence="1">
    <location>
        <begin position="106"/>
        <end position="149"/>
    </location>
</feature>
<reference evidence="2 3" key="1">
    <citation type="journal article" date="2016" name="Nat. Commun.">
        <title>Thousands of microbial genomes shed light on interconnected biogeochemical processes in an aquifer system.</title>
        <authorList>
            <person name="Anantharaman K."/>
            <person name="Brown C.T."/>
            <person name="Hug L.A."/>
            <person name="Sharon I."/>
            <person name="Castelle C.J."/>
            <person name="Probst A.J."/>
            <person name="Thomas B.C."/>
            <person name="Singh A."/>
            <person name="Wilkins M.J."/>
            <person name="Karaoz U."/>
            <person name="Brodie E.L."/>
            <person name="Williams K.H."/>
            <person name="Hubbard S.S."/>
            <person name="Banfield J.F."/>
        </authorList>
    </citation>
    <scope>NUCLEOTIDE SEQUENCE [LARGE SCALE GENOMIC DNA]</scope>
</reference>
<dbReference type="AlphaFoldDB" id="A0A1G2RDK7"/>
<evidence type="ECO:0000313" key="3">
    <source>
        <dbReference type="Proteomes" id="UP000178613"/>
    </source>
</evidence>
<name>A0A1G2RDK7_9BACT</name>
<sequence length="149" mass="17173">MAAKYAQQQIDKALESLPEELKEAIFSKETASHLYDIYDRSGVTDERAWKISECTGYVLMGLMLPQEFEQVLVKDIKLTKKVAQEIAREINRFVFYPVKPALEQLHKMEVGETGKAEGAKAKEPEREEERQEQAPQKPRGEDTYREPVE</sequence>
<evidence type="ECO:0000313" key="2">
    <source>
        <dbReference type="EMBL" id="OHA70827.1"/>
    </source>
</evidence>
<comment type="caution">
    <text evidence="2">The sequence shown here is derived from an EMBL/GenBank/DDBJ whole genome shotgun (WGS) entry which is preliminary data.</text>
</comment>
<gene>
    <name evidence="2" type="ORF">A3D64_02110</name>
</gene>
<dbReference type="EMBL" id="MHUB01000016">
    <property type="protein sequence ID" value="OHA70827.1"/>
    <property type="molecule type" value="Genomic_DNA"/>
</dbReference>